<gene>
    <name evidence="2" type="ORF">EGT41_18055</name>
</gene>
<evidence type="ECO:0000313" key="2">
    <source>
        <dbReference type="EMBL" id="RSC10358.1"/>
    </source>
</evidence>
<comment type="caution">
    <text evidence="2">The sequence shown here is derived from an EMBL/GenBank/DDBJ whole genome shotgun (WGS) entry which is preliminary data.</text>
</comment>
<dbReference type="Proteomes" id="UP000272140">
    <property type="component" value="Unassembled WGS sequence"/>
</dbReference>
<sequence length="377" mass="41816">MTTDINKRLSQLRQRRTGSSFATESFSRADSVHAGITLDAAGPEPWETRGTSSQHWTKYALGAMTAVGKKYTDVSIANADRVADQLRDRLHAAGVSTEFKLQGSVPLDVHIRRVSDVDLLTILKNYSTFARSGIKARQGIYRSNTTETSEERLAGLRAQVELDLRAAFPAADVDISGGKAVKVSGASLQRSVDVVPAHWIDTEAYQSSGREEDRGVKIYDKKTGETISNRPFLHIARVGGRCDSIKGGLRKAIRLCKSMKADSDREIKLSSFDIASLMYHADMSALRLGQFTDLAVLAETQRHLDAACKDRDWAGKLLVPDGGRRIFDSQEKWRWLLNLSLEIDDLLSNVYREVVPGQRDPNRLLSEKRNVVKATSI</sequence>
<reference evidence="3" key="1">
    <citation type="submission" date="2018-11" db="EMBL/GenBank/DDBJ databases">
        <title>FDA dAtabase for Regulatory Grade micrObial Sequences (FDA-ARGOS): Supporting development and validation of Infectious Disease Dx tests.</title>
        <authorList>
            <person name="Goldberg B."/>
            <person name="Campos J."/>
            <person name="Tallon L."/>
            <person name="Sadzewicz L."/>
            <person name="Zhao X."/>
            <person name="Vavikolanu K."/>
            <person name="Mehta A."/>
            <person name="Aluvathingal J."/>
            <person name="Nadendla S."/>
            <person name="Geyer C."/>
            <person name="Nandy P."/>
            <person name="Yan Y."/>
            <person name="Sichtig H."/>
        </authorList>
    </citation>
    <scope>NUCLEOTIDE SEQUENCE [LARGE SCALE GENOMIC DNA]</scope>
    <source>
        <strain evidence="3">FDAARGOS_544</strain>
    </source>
</reference>
<dbReference type="AlphaFoldDB" id="A0A427NSC4"/>
<dbReference type="RefSeq" id="WP_054928455.1">
    <property type="nucleotide sequence ID" value="NZ_RKIO01000003.1"/>
</dbReference>
<feature type="region of interest" description="Disordered" evidence="1">
    <location>
        <begin position="1"/>
        <end position="24"/>
    </location>
</feature>
<organism evidence="2 3">
    <name type="scientific">Burkholderia cenocepacia</name>
    <dbReference type="NCBI Taxonomy" id="95486"/>
    <lineage>
        <taxon>Bacteria</taxon>
        <taxon>Pseudomonadati</taxon>
        <taxon>Pseudomonadota</taxon>
        <taxon>Betaproteobacteria</taxon>
        <taxon>Burkholderiales</taxon>
        <taxon>Burkholderiaceae</taxon>
        <taxon>Burkholderia</taxon>
        <taxon>Burkholderia cepacia complex</taxon>
    </lineage>
</organism>
<accession>A0A427NSC4</accession>
<dbReference type="EMBL" id="RKIO01000003">
    <property type="protein sequence ID" value="RSC10358.1"/>
    <property type="molecule type" value="Genomic_DNA"/>
</dbReference>
<protein>
    <submittedName>
        <fullName evidence="2">Uncharacterized protein</fullName>
    </submittedName>
</protein>
<evidence type="ECO:0000256" key="1">
    <source>
        <dbReference type="SAM" id="MobiDB-lite"/>
    </source>
</evidence>
<evidence type="ECO:0000313" key="3">
    <source>
        <dbReference type="Proteomes" id="UP000272140"/>
    </source>
</evidence>
<name>A0A427NSC4_9BURK</name>
<proteinExistence type="predicted"/>